<evidence type="ECO:0000313" key="1">
    <source>
        <dbReference type="EMBL" id="KAH0739367.1"/>
    </source>
</evidence>
<dbReference type="EMBL" id="JAIVGD010000028">
    <property type="protein sequence ID" value="KAH0739367.1"/>
    <property type="molecule type" value="Genomic_DNA"/>
</dbReference>
<proteinExistence type="predicted"/>
<keyword evidence="2" id="KW-1185">Reference proteome</keyword>
<name>A0ABQ7TZ69_SOLTU</name>
<accession>A0ABQ7TZ69</accession>
<evidence type="ECO:0000313" key="2">
    <source>
        <dbReference type="Proteomes" id="UP000826656"/>
    </source>
</evidence>
<dbReference type="Proteomes" id="UP000826656">
    <property type="component" value="Unassembled WGS sequence"/>
</dbReference>
<gene>
    <name evidence="1" type="ORF">KY290_038072</name>
</gene>
<sequence length="121" mass="13847">MEKSSLFLAGVDAGIRDQLLIRTGFTIGEFPIKYLGLPLSPKKCKLMDCHALIAKITQRITVTYSKHKSYAAPVDSSWYWRKPTALKAQMHQWYSQDRYQLTKDGKYCITSSYLAIIGQRP</sequence>
<comment type="caution">
    <text evidence="1">The sequence shown here is derived from an EMBL/GenBank/DDBJ whole genome shotgun (WGS) entry which is preliminary data.</text>
</comment>
<reference evidence="1 2" key="1">
    <citation type="journal article" date="2021" name="bioRxiv">
        <title>Chromosome-scale and haplotype-resolved genome assembly of a tetraploid potato cultivar.</title>
        <authorList>
            <person name="Sun H."/>
            <person name="Jiao W.-B."/>
            <person name="Krause K."/>
            <person name="Campoy J.A."/>
            <person name="Goel M."/>
            <person name="Folz-Donahue K."/>
            <person name="Kukat C."/>
            <person name="Huettel B."/>
            <person name="Schneeberger K."/>
        </authorList>
    </citation>
    <scope>NUCLEOTIDE SEQUENCE [LARGE SCALE GENOMIC DNA]</scope>
    <source>
        <strain evidence="1">SolTubOtavaFocal</strain>
        <tissue evidence="1">Leaves</tissue>
    </source>
</reference>
<organism evidence="1 2">
    <name type="scientific">Solanum tuberosum</name>
    <name type="common">Potato</name>
    <dbReference type="NCBI Taxonomy" id="4113"/>
    <lineage>
        <taxon>Eukaryota</taxon>
        <taxon>Viridiplantae</taxon>
        <taxon>Streptophyta</taxon>
        <taxon>Embryophyta</taxon>
        <taxon>Tracheophyta</taxon>
        <taxon>Spermatophyta</taxon>
        <taxon>Magnoliopsida</taxon>
        <taxon>eudicotyledons</taxon>
        <taxon>Gunneridae</taxon>
        <taxon>Pentapetalae</taxon>
        <taxon>asterids</taxon>
        <taxon>lamiids</taxon>
        <taxon>Solanales</taxon>
        <taxon>Solanaceae</taxon>
        <taxon>Solanoideae</taxon>
        <taxon>Solaneae</taxon>
        <taxon>Solanum</taxon>
    </lineage>
</organism>
<protein>
    <submittedName>
        <fullName evidence="1">Uncharacterized protein</fullName>
    </submittedName>
</protein>